<sequence length="643" mass="74376">MLSAKQKELLNILLRQQQKSTVEQYARQLNVSKRTVYSYLDLLEPELNQRGYTLLRSPGQGVEVIKGKAINEEMDEETDLFSIESRRMELVYRILLKQNKVSLDAFGDEFFISESSIRKDILAMNQLLENSSGLRFNISHKEITLSGEVNERSVCEALIQLNEGFLIGNDFHEKLAHLSALYDMQIIQAVIALVTDYIQDVKINLAEHYMTNISSVLIVLASFASAGRHIQDEDNLLDYDRIRFLPNQILAKQFLSTLTEQLNVEFSEGDAQFLVEYLVADRIQIHNFEKIMEADRVIFEKILQKMEMLIYVQFSDNEEYRNNLLLHLNAMTFRLRKGLKLKNELLKQIKREFEMLFNLTWVVLESEADALHIHISEDEVGFLVIHFQNFIDLQQRTKRILLICPQGIATSELILNRLRMVLPAFNAIETASTSKALRCNLDSIDFIVSTVDVEDIHKPVVRVSPVITDEDLRNIMSFYQQQILQPPKSERSELKLSTLKRYLHPDFIIEGEAESKEEIIMNMAELLKQAGYVKEGYAQSMLSRETVGSTDNIYQIALPHGDIKLVNKTIISFYLLKTAKKWKNHTVKLVIFFNIAENDLTISKKILDDLYCLIKSRELAEAFRQKIDQRTIQVLLGIGEYYD</sequence>
<dbReference type="InterPro" id="IPR013011">
    <property type="entry name" value="PTS_EIIB_2"/>
</dbReference>
<keyword evidence="2" id="KW-0677">Repeat</keyword>
<evidence type="ECO:0000313" key="10">
    <source>
        <dbReference type="Proteomes" id="UP000247612"/>
    </source>
</evidence>
<dbReference type="PANTHER" id="PTHR30185">
    <property type="entry name" value="CRYPTIC BETA-GLUCOSIDE BGL OPERON ANTITERMINATOR"/>
    <property type="match status" value="1"/>
</dbReference>
<feature type="domain" description="PTS EIIA type-2" evidence="6">
    <location>
        <begin position="500"/>
        <end position="639"/>
    </location>
</feature>
<dbReference type="CDD" id="cd05568">
    <property type="entry name" value="PTS_IIB_bgl_like"/>
    <property type="match status" value="1"/>
</dbReference>
<dbReference type="PANTHER" id="PTHR30185:SF18">
    <property type="entry name" value="TRANSCRIPTIONAL REGULATOR MTLR"/>
    <property type="match status" value="1"/>
</dbReference>
<dbReference type="Proteomes" id="UP000247612">
    <property type="component" value="Unassembled WGS sequence"/>
</dbReference>
<feature type="domain" description="PTS EIIB type-2" evidence="7">
    <location>
        <begin position="398"/>
        <end position="487"/>
    </location>
</feature>
<evidence type="ECO:0000256" key="1">
    <source>
        <dbReference type="ARBA" id="ARBA00022679"/>
    </source>
</evidence>
<keyword evidence="4" id="KW-0010">Activator</keyword>
<dbReference type="Pfam" id="PF00874">
    <property type="entry name" value="PRD"/>
    <property type="match status" value="1"/>
</dbReference>
<evidence type="ECO:0000259" key="7">
    <source>
        <dbReference type="PROSITE" id="PS51099"/>
    </source>
</evidence>
<accession>A0A318KXX3</accession>
<reference evidence="9 10" key="1">
    <citation type="submission" date="2018-05" db="EMBL/GenBank/DDBJ databases">
        <title>Genomic Encyclopedia of Type Strains, Phase IV (KMG-IV): sequencing the most valuable type-strain genomes for metagenomic binning, comparative biology and taxonomic classification.</title>
        <authorList>
            <person name="Goeker M."/>
        </authorList>
    </citation>
    <scope>NUCLEOTIDE SEQUENCE [LARGE SCALE GENOMIC DNA]</scope>
    <source>
        <strain evidence="9 10">JC118</strain>
    </source>
</reference>
<dbReference type="InterPro" id="IPR016152">
    <property type="entry name" value="PTrfase/Anion_transptr"/>
</dbReference>
<feature type="domain" description="PRD" evidence="8">
    <location>
        <begin position="290"/>
        <end position="397"/>
    </location>
</feature>
<evidence type="ECO:0000256" key="4">
    <source>
        <dbReference type="ARBA" id="ARBA00023159"/>
    </source>
</evidence>
<comment type="caution">
    <text evidence="9">The sequence shown here is derived from an EMBL/GenBank/DDBJ whole genome shotgun (WGS) entry which is preliminary data.</text>
</comment>
<evidence type="ECO:0000259" key="8">
    <source>
        <dbReference type="PROSITE" id="PS51372"/>
    </source>
</evidence>
<dbReference type="Gene3D" id="3.40.930.10">
    <property type="entry name" value="Mannitol-specific EII, Chain A"/>
    <property type="match status" value="1"/>
</dbReference>
<dbReference type="InterPro" id="IPR007737">
    <property type="entry name" value="Mga_HTH"/>
</dbReference>
<keyword evidence="5" id="KW-0804">Transcription</keyword>
<gene>
    <name evidence="9" type="ORF">DES51_103181</name>
</gene>
<dbReference type="GO" id="GO:0008982">
    <property type="term" value="F:protein-N(PI)-phosphohistidine-sugar phosphotransferase activity"/>
    <property type="evidence" value="ECO:0007669"/>
    <property type="project" value="InterPro"/>
</dbReference>
<dbReference type="SUPFAM" id="SSF55804">
    <property type="entry name" value="Phoshotransferase/anion transport protein"/>
    <property type="match status" value="1"/>
</dbReference>
<evidence type="ECO:0000256" key="2">
    <source>
        <dbReference type="ARBA" id="ARBA00022737"/>
    </source>
</evidence>
<dbReference type="Gene3D" id="1.10.10.10">
    <property type="entry name" value="Winged helix-like DNA-binding domain superfamily/Winged helix DNA-binding domain"/>
    <property type="match status" value="1"/>
</dbReference>
<protein>
    <submittedName>
        <fullName evidence="9">Transcriptional antiterminator</fullName>
    </submittedName>
</protein>
<keyword evidence="1" id="KW-0808">Transferase</keyword>
<dbReference type="SUPFAM" id="SSF63520">
    <property type="entry name" value="PTS-regulatory domain, PRD"/>
    <property type="match status" value="1"/>
</dbReference>
<dbReference type="Gene3D" id="3.40.50.2300">
    <property type="match status" value="1"/>
</dbReference>
<dbReference type="PROSITE" id="PS51099">
    <property type="entry name" value="PTS_EIIB_TYPE_2"/>
    <property type="match status" value="1"/>
</dbReference>
<dbReference type="SUPFAM" id="SSF52794">
    <property type="entry name" value="PTS system IIB component-like"/>
    <property type="match status" value="1"/>
</dbReference>
<dbReference type="Gene3D" id="1.10.1790.10">
    <property type="entry name" value="PRD domain"/>
    <property type="match status" value="1"/>
</dbReference>
<keyword evidence="3" id="KW-0805">Transcription regulation</keyword>
<dbReference type="AlphaFoldDB" id="A0A318KXX3"/>
<organism evidence="9 10">
    <name type="scientific">Dielma fastidiosa</name>
    <dbReference type="NCBI Taxonomy" id="1034346"/>
    <lineage>
        <taxon>Bacteria</taxon>
        <taxon>Bacillati</taxon>
        <taxon>Bacillota</taxon>
        <taxon>Erysipelotrichia</taxon>
        <taxon>Erysipelotrichales</taxon>
        <taxon>Erysipelotrichaceae</taxon>
        <taxon>Dielma</taxon>
    </lineage>
</organism>
<dbReference type="InterPro" id="IPR002178">
    <property type="entry name" value="PTS_EIIA_type-2_dom"/>
</dbReference>
<dbReference type="GO" id="GO:0009401">
    <property type="term" value="P:phosphoenolpyruvate-dependent sugar phosphotransferase system"/>
    <property type="evidence" value="ECO:0007669"/>
    <property type="project" value="InterPro"/>
</dbReference>
<keyword evidence="10" id="KW-1185">Reference proteome</keyword>
<dbReference type="EMBL" id="QJKH01000003">
    <property type="protein sequence ID" value="PXX80585.1"/>
    <property type="molecule type" value="Genomic_DNA"/>
</dbReference>
<dbReference type="InterPro" id="IPR036388">
    <property type="entry name" value="WH-like_DNA-bd_sf"/>
</dbReference>
<dbReference type="InterPro" id="IPR036634">
    <property type="entry name" value="PRD_sf"/>
</dbReference>
<dbReference type="GO" id="GO:0006355">
    <property type="term" value="P:regulation of DNA-templated transcription"/>
    <property type="evidence" value="ECO:0007669"/>
    <property type="project" value="InterPro"/>
</dbReference>
<dbReference type="PROSITE" id="PS51372">
    <property type="entry name" value="PRD_2"/>
    <property type="match status" value="1"/>
</dbReference>
<proteinExistence type="predicted"/>
<dbReference type="Pfam" id="PF05043">
    <property type="entry name" value="Mga"/>
    <property type="match status" value="1"/>
</dbReference>
<dbReference type="InterPro" id="IPR036095">
    <property type="entry name" value="PTS_EIIB-like_sf"/>
</dbReference>
<evidence type="ECO:0000256" key="5">
    <source>
        <dbReference type="ARBA" id="ARBA00023163"/>
    </source>
</evidence>
<dbReference type="InterPro" id="IPR011608">
    <property type="entry name" value="PRD"/>
</dbReference>
<name>A0A318KXX3_9FIRM</name>
<dbReference type="InterPro" id="IPR050661">
    <property type="entry name" value="BglG_antiterminators"/>
</dbReference>
<dbReference type="STRING" id="1034346.GCA_000313565_01997"/>
<evidence type="ECO:0000313" key="9">
    <source>
        <dbReference type="EMBL" id="PXX80585.1"/>
    </source>
</evidence>
<dbReference type="PROSITE" id="PS51094">
    <property type="entry name" value="PTS_EIIA_TYPE_2"/>
    <property type="match status" value="1"/>
</dbReference>
<evidence type="ECO:0000256" key="3">
    <source>
        <dbReference type="ARBA" id="ARBA00023015"/>
    </source>
</evidence>
<evidence type="ECO:0000259" key="6">
    <source>
        <dbReference type="PROSITE" id="PS51094"/>
    </source>
</evidence>
<dbReference type="Pfam" id="PF00359">
    <property type="entry name" value="PTS_EIIA_2"/>
    <property type="match status" value="1"/>
</dbReference>